<protein>
    <submittedName>
        <fullName evidence="2">Uncharacterized protein</fullName>
    </submittedName>
</protein>
<dbReference type="EnsemblPlants" id="QL03p049770:mrna">
    <property type="protein sequence ID" value="QL03p049770:mrna"/>
    <property type="gene ID" value="QL03p049770"/>
</dbReference>
<dbReference type="AlphaFoldDB" id="A0A7N2L9X8"/>
<dbReference type="Gramene" id="QL03p049770:mrna">
    <property type="protein sequence ID" value="QL03p049770:mrna"/>
    <property type="gene ID" value="QL03p049770"/>
</dbReference>
<evidence type="ECO:0000313" key="2">
    <source>
        <dbReference type="EnsemblPlants" id="QL03p049770:mrna"/>
    </source>
</evidence>
<reference evidence="2 3" key="1">
    <citation type="journal article" date="2016" name="G3 (Bethesda)">
        <title>First Draft Assembly and Annotation of the Genome of a California Endemic Oak Quercus lobata Nee (Fagaceae).</title>
        <authorList>
            <person name="Sork V.L."/>
            <person name="Fitz-Gibbon S.T."/>
            <person name="Puiu D."/>
            <person name="Crepeau M."/>
            <person name="Gugger P.F."/>
            <person name="Sherman R."/>
            <person name="Stevens K."/>
            <person name="Langley C.H."/>
            <person name="Pellegrini M."/>
            <person name="Salzberg S.L."/>
        </authorList>
    </citation>
    <scope>NUCLEOTIDE SEQUENCE [LARGE SCALE GENOMIC DNA]</scope>
    <source>
        <strain evidence="2 3">cv. SW786</strain>
    </source>
</reference>
<reference evidence="2" key="2">
    <citation type="submission" date="2021-01" db="UniProtKB">
        <authorList>
            <consortium name="EnsemblPlants"/>
        </authorList>
    </citation>
    <scope>IDENTIFICATION</scope>
</reference>
<organism evidence="2 3">
    <name type="scientific">Quercus lobata</name>
    <name type="common">Valley oak</name>
    <dbReference type="NCBI Taxonomy" id="97700"/>
    <lineage>
        <taxon>Eukaryota</taxon>
        <taxon>Viridiplantae</taxon>
        <taxon>Streptophyta</taxon>
        <taxon>Embryophyta</taxon>
        <taxon>Tracheophyta</taxon>
        <taxon>Spermatophyta</taxon>
        <taxon>Magnoliopsida</taxon>
        <taxon>eudicotyledons</taxon>
        <taxon>Gunneridae</taxon>
        <taxon>Pentapetalae</taxon>
        <taxon>rosids</taxon>
        <taxon>fabids</taxon>
        <taxon>Fagales</taxon>
        <taxon>Fagaceae</taxon>
        <taxon>Quercus</taxon>
    </lineage>
</organism>
<dbReference type="PANTHER" id="PTHR35467">
    <property type="match status" value="1"/>
</dbReference>
<dbReference type="PANTHER" id="PTHR35467:SF2">
    <property type="entry name" value="PROTEIN NEOXANTHIN-DEFICIENT 1"/>
    <property type="match status" value="1"/>
</dbReference>
<sequence length="124" mass="13700">MAMPTLDYKKWKGPAIKMSLPSYSGRTEYNPNLLKYSCQIECRVRAVQPAKVSGPTLILNNNRERPSEHGSCNSVDSTTGDHRDNGENLCLSVMLSKPILALEFSCLKMQVEAPTVVSPVSRNS</sequence>
<evidence type="ECO:0000256" key="1">
    <source>
        <dbReference type="SAM" id="MobiDB-lite"/>
    </source>
</evidence>
<evidence type="ECO:0000313" key="3">
    <source>
        <dbReference type="Proteomes" id="UP000594261"/>
    </source>
</evidence>
<accession>A0A7N2L9X8</accession>
<dbReference type="InterPro" id="IPR039343">
    <property type="entry name" value="NDX1-like"/>
</dbReference>
<dbReference type="EMBL" id="LRBV02000003">
    <property type="status" value="NOT_ANNOTATED_CDS"/>
    <property type="molecule type" value="Genomic_DNA"/>
</dbReference>
<keyword evidence="3" id="KW-1185">Reference proteome</keyword>
<feature type="region of interest" description="Disordered" evidence="1">
    <location>
        <begin position="57"/>
        <end position="83"/>
    </location>
</feature>
<proteinExistence type="predicted"/>
<dbReference type="OMA" id="NDDARDM"/>
<dbReference type="Proteomes" id="UP000594261">
    <property type="component" value="Chromosome 3"/>
</dbReference>
<name>A0A7N2L9X8_QUELO</name>
<dbReference type="InParanoid" id="A0A7N2L9X8"/>